<evidence type="ECO:0000256" key="4">
    <source>
        <dbReference type="ARBA" id="ARBA00022840"/>
    </source>
</evidence>
<dbReference type="PROSITE" id="PS00211">
    <property type="entry name" value="ABC_TRANSPORTER_1"/>
    <property type="match status" value="1"/>
</dbReference>
<keyword evidence="4 6" id="KW-0067">ATP-binding</keyword>
<comment type="caution">
    <text evidence="6">The sequence shown here is derived from an EMBL/GenBank/DDBJ whole genome shotgun (WGS) entry which is preliminary data.</text>
</comment>
<dbReference type="Pfam" id="PF00005">
    <property type="entry name" value="ABC_tran"/>
    <property type="match status" value="1"/>
</dbReference>
<dbReference type="EMBL" id="WBMS02000007">
    <property type="protein sequence ID" value="MWA00864.1"/>
    <property type="molecule type" value="Genomic_DNA"/>
</dbReference>
<dbReference type="Pfam" id="PF08352">
    <property type="entry name" value="oligo_HPY"/>
    <property type="match status" value="1"/>
</dbReference>
<comment type="similarity">
    <text evidence="1">Belongs to the ABC transporter superfamily.</text>
</comment>
<dbReference type="Proteomes" id="UP000462055">
    <property type="component" value="Unassembled WGS sequence"/>
</dbReference>
<dbReference type="GO" id="GO:0055085">
    <property type="term" value="P:transmembrane transport"/>
    <property type="evidence" value="ECO:0007669"/>
    <property type="project" value="UniProtKB-ARBA"/>
</dbReference>
<feature type="domain" description="ABC transporter" evidence="5">
    <location>
        <begin position="16"/>
        <end position="266"/>
    </location>
</feature>
<organism evidence="6 7">
    <name type="scientific">Actinomadura physcomitrii</name>
    <dbReference type="NCBI Taxonomy" id="2650748"/>
    <lineage>
        <taxon>Bacteria</taxon>
        <taxon>Bacillati</taxon>
        <taxon>Actinomycetota</taxon>
        <taxon>Actinomycetes</taxon>
        <taxon>Streptosporangiales</taxon>
        <taxon>Thermomonosporaceae</taxon>
        <taxon>Actinomadura</taxon>
    </lineage>
</organism>
<dbReference type="RefSeq" id="WP_151593394.1">
    <property type="nucleotide sequence ID" value="NZ_WBMS02000007.1"/>
</dbReference>
<keyword evidence="7" id="KW-1185">Reference proteome</keyword>
<dbReference type="PANTHER" id="PTHR43776">
    <property type="entry name" value="TRANSPORT ATP-BINDING PROTEIN"/>
    <property type="match status" value="1"/>
</dbReference>
<dbReference type="InterPro" id="IPR003593">
    <property type="entry name" value="AAA+_ATPase"/>
</dbReference>
<dbReference type="SMART" id="SM00382">
    <property type="entry name" value="AAA"/>
    <property type="match status" value="1"/>
</dbReference>
<dbReference type="InterPro" id="IPR003439">
    <property type="entry name" value="ABC_transporter-like_ATP-bd"/>
</dbReference>
<dbReference type="CDD" id="cd03257">
    <property type="entry name" value="ABC_NikE_OppD_transporters"/>
    <property type="match status" value="1"/>
</dbReference>
<evidence type="ECO:0000313" key="7">
    <source>
        <dbReference type="Proteomes" id="UP000462055"/>
    </source>
</evidence>
<keyword evidence="3" id="KW-0547">Nucleotide-binding</keyword>
<dbReference type="PROSITE" id="PS50893">
    <property type="entry name" value="ABC_TRANSPORTER_2"/>
    <property type="match status" value="1"/>
</dbReference>
<dbReference type="GO" id="GO:0015833">
    <property type="term" value="P:peptide transport"/>
    <property type="evidence" value="ECO:0007669"/>
    <property type="project" value="InterPro"/>
</dbReference>
<keyword evidence="2" id="KW-0813">Transport</keyword>
<reference evidence="6" key="1">
    <citation type="submission" date="2019-12" db="EMBL/GenBank/DDBJ databases">
        <title>Actinomadura physcomitrii sp. nov., a novel actinomycete isolated from moss [Physcomitrium sphaericum (Ludw) Fuernr].</title>
        <authorList>
            <person name="Zhuang X."/>
        </authorList>
    </citation>
    <scope>NUCLEOTIDE SEQUENCE [LARGE SCALE GENOMIC DNA]</scope>
    <source>
        <strain evidence="6">LD22</strain>
    </source>
</reference>
<dbReference type="InterPro" id="IPR013563">
    <property type="entry name" value="Oligopep_ABC_C"/>
</dbReference>
<gene>
    <name evidence="6" type="ORF">F8568_010815</name>
</gene>
<dbReference type="GO" id="GO:0016887">
    <property type="term" value="F:ATP hydrolysis activity"/>
    <property type="evidence" value="ECO:0007669"/>
    <property type="project" value="InterPro"/>
</dbReference>
<evidence type="ECO:0000313" key="6">
    <source>
        <dbReference type="EMBL" id="MWA00864.1"/>
    </source>
</evidence>
<evidence type="ECO:0000259" key="5">
    <source>
        <dbReference type="PROSITE" id="PS50893"/>
    </source>
</evidence>
<evidence type="ECO:0000256" key="1">
    <source>
        <dbReference type="ARBA" id="ARBA00005417"/>
    </source>
</evidence>
<dbReference type="Gene3D" id="3.40.50.300">
    <property type="entry name" value="P-loop containing nucleotide triphosphate hydrolases"/>
    <property type="match status" value="1"/>
</dbReference>
<dbReference type="InterPro" id="IPR027417">
    <property type="entry name" value="P-loop_NTPase"/>
</dbReference>
<dbReference type="NCBIfam" id="TIGR01727">
    <property type="entry name" value="oligo_HPY"/>
    <property type="match status" value="1"/>
</dbReference>
<dbReference type="PANTHER" id="PTHR43776:SF7">
    <property type="entry name" value="D,D-DIPEPTIDE TRANSPORT ATP-BINDING PROTEIN DDPF-RELATED"/>
    <property type="match status" value="1"/>
</dbReference>
<proteinExistence type="inferred from homology"/>
<evidence type="ECO:0000256" key="3">
    <source>
        <dbReference type="ARBA" id="ARBA00022741"/>
    </source>
</evidence>
<evidence type="ECO:0000256" key="2">
    <source>
        <dbReference type="ARBA" id="ARBA00022448"/>
    </source>
</evidence>
<dbReference type="FunFam" id="3.40.50.300:FF:000016">
    <property type="entry name" value="Oligopeptide ABC transporter ATP-binding component"/>
    <property type="match status" value="1"/>
</dbReference>
<dbReference type="SUPFAM" id="SSF52540">
    <property type="entry name" value="P-loop containing nucleoside triphosphate hydrolases"/>
    <property type="match status" value="1"/>
</dbReference>
<dbReference type="InterPro" id="IPR050319">
    <property type="entry name" value="ABC_transp_ATP-bind"/>
</dbReference>
<accession>A0A6I4M9F8</accession>
<name>A0A6I4M9F8_9ACTN</name>
<sequence length="345" mass="37075">MTITTGDGTARDAELLRVRNLTVTFPGRRSAPWRRPGKVVAVNGLDLDLAGGETLGLVGESGSGKTTTARAILRLLRPSGGTIEAAGFTVGAFGRRVPLGYRRAVQAVFQDPLGSLDPTKVIGDILAEPLAVHFGLRGTERDRRVAALLEQVGLAGHHLRRYPYELSGGQRQRVSIARALAVEPKLIVLDEPVSALDVSVQSQVVNLLEDVQERTGVAYLFVAHDLAVVRHACDRIAVMYRSRIVEEGPADRICESPAHPYTEALLAAVPDPDPARQRIQRRRRRELGAPAPTGAVPATGCPFASRCPHRMPVCTESFPDWTPVTGGGRVACHLHGGSPTTPEET</sequence>
<dbReference type="GO" id="GO:0005524">
    <property type="term" value="F:ATP binding"/>
    <property type="evidence" value="ECO:0007669"/>
    <property type="project" value="UniProtKB-KW"/>
</dbReference>
<protein>
    <submittedName>
        <fullName evidence="6">ATP-binding cassette domain-containing protein</fullName>
    </submittedName>
</protein>
<dbReference type="AlphaFoldDB" id="A0A6I4M9F8"/>
<dbReference type="InterPro" id="IPR017871">
    <property type="entry name" value="ABC_transporter-like_CS"/>
</dbReference>